<feature type="compositionally biased region" description="Basic and acidic residues" evidence="1">
    <location>
        <begin position="315"/>
        <end position="333"/>
    </location>
</feature>
<sequence>MKRSPIELVKNPDIIAKTLSEDFSDQHDKAKKSIPEIKSPTGLFPGKTELPKITPEDKGVEKKQELKENEEPKKKEIPAKVEKSQSKAVEKLPEDIGEFPDSLPSVEVDLGPKPELPLEGKANPDNIKNLKEDTTIEVDDRKKRFKKFLEANRGIDLIRPKPDNEILKAKNKLPEETEELKASVQDKVKDSIPEIDQGFVVESEKSVGQKLQEEQNKLDSGREELSANKESAKNDFDKKIQEKAAETEKRQKEAKLKAQVEADARKKEWEEENEAVYQKYEKDAEQADKETNDKIQVKLTETDKEVSAKLTEAQQKSDKAIADADKQAEKKKKEVEEDKSWWDKAADAISSVFDSLKSAINSIFDGLVKLVESIVEAAKSAVNGLIDAATKAITGFIKAFGDILKGIVSVAFAAFPSIAKKFNDLIDKAVDFAVQAVEKAAKLLKKAVSMLLDAFAAAIKFYLEAYRALVHAVLSVVEGLVAGLIKIYKGITNLGKAAMISPDHFMGQMSEELLGQDVTKPLPNERPLVENPEGAELDKAIADSEMIREDKNLLAKQSYEESDVVADEVLTDVQFDKELMAQIALMSEGETVEFGESDDQEHGIEAVKQDVVNYSSQDSDTVETTNQQTAQSGSAQAAIQQGGQMVGPFKTPMERAGYLVGTMRDAVVKWFSENKAKIILSLIGAIGGLILANILTGGAIMAAIPLLLQIVGAFFAVEGIYQMAKHFGSYLGQSWPGNLVQGATHLARGLAALTIELVFALLFGGKAALKGAKTAVKTVAKQGVKGAVKSGAKAAKSSVKKSFKETGEAVGKLGKTAKEGGKPLLKTVK</sequence>
<dbReference type="OrthoDB" id="974473at2"/>
<gene>
    <name evidence="3" type="ORF">DCC35_08755</name>
</gene>
<name>A0A4D7JPV0_9BACT</name>
<feature type="region of interest" description="Disordered" evidence="1">
    <location>
        <begin position="20"/>
        <end position="128"/>
    </location>
</feature>
<organism evidence="3 4">
    <name type="scientific">Mangrovivirga cuniculi</name>
    <dbReference type="NCBI Taxonomy" id="2715131"/>
    <lineage>
        <taxon>Bacteria</taxon>
        <taxon>Pseudomonadati</taxon>
        <taxon>Bacteroidota</taxon>
        <taxon>Cytophagia</taxon>
        <taxon>Cytophagales</taxon>
        <taxon>Mangrovivirgaceae</taxon>
        <taxon>Mangrovivirga</taxon>
    </lineage>
</organism>
<feature type="compositionally biased region" description="Basic and acidic residues" evidence="1">
    <location>
        <begin position="173"/>
        <end position="192"/>
    </location>
</feature>
<feature type="compositionally biased region" description="Basic and acidic residues" evidence="1">
    <location>
        <begin position="54"/>
        <end position="94"/>
    </location>
</feature>
<evidence type="ECO:0000313" key="4">
    <source>
        <dbReference type="Proteomes" id="UP000298616"/>
    </source>
</evidence>
<feature type="compositionally biased region" description="Basic and acidic residues" evidence="1">
    <location>
        <begin position="202"/>
        <end position="269"/>
    </location>
</feature>
<evidence type="ECO:0008006" key="5">
    <source>
        <dbReference type="Google" id="ProtNLM"/>
    </source>
</evidence>
<evidence type="ECO:0000256" key="1">
    <source>
        <dbReference type="SAM" id="MobiDB-lite"/>
    </source>
</evidence>
<keyword evidence="2" id="KW-0812">Transmembrane</keyword>
<feature type="region of interest" description="Disordered" evidence="1">
    <location>
        <begin position="173"/>
        <end position="274"/>
    </location>
</feature>
<dbReference type="Proteomes" id="UP000298616">
    <property type="component" value="Chromosome"/>
</dbReference>
<dbReference type="AlphaFoldDB" id="A0A4D7JPV0"/>
<keyword evidence="2" id="KW-0472">Membrane</keyword>
<reference evidence="3 4" key="1">
    <citation type="submission" date="2018-04" db="EMBL/GenBank/DDBJ databases">
        <title>Complete genome uncultured novel isolate.</title>
        <authorList>
            <person name="Merlino G."/>
        </authorList>
    </citation>
    <scope>NUCLEOTIDE SEQUENCE [LARGE SCALE GENOMIC DNA]</scope>
    <source>
        <strain evidence="4">R1DC9</strain>
    </source>
</reference>
<keyword evidence="2" id="KW-1133">Transmembrane helix</keyword>
<dbReference type="PANTHER" id="PTHR47652">
    <property type="entry name" value="MITOCHONDRIAL IMPORT INNER MEMBRANE TRANSLOCASE SUBUNIT TIM44"/>
    <property type="match status" value="1"/>
</dbReference>
<feature type="transmembrane region" description="Helical" evidence="2">
    <location>
        <begin position="702"/>
        <end position="721"/>
    </location>
</feature>
<accession>A0A4D7JPV0</accession>
<dbReference type="KEGG" id="fpf:DCC35_08755"/>
<feature type="transmembrane region" description="Helical" evidence="2">
    <location>
        <begin position="678"/>
        <end position="696"/>
    </location>
</feature>
<dbReference type="EMBL" id="CP028923">
    <property type="protein sequence ID" value="QCK14822.1"/>
    <property type="molecule type" value="Genomic_DNA"/>
</dbReference>
<keyword evidence="4" id="KW-1185">Reference proteome</keyword>
<dbReference type="RefSeq" id="WP_137090410.1">
    <property type="nucleotide sequence ID" value="NZ_CP028923.1"/>
</dbReference>
<dbReference type="PANTHER" id="PTHR47652:SF3">
    <property type="entry name" value="MITOCHONDRIAL IMPORT INNER MEMBRANE TRANSLOCASE SUBUNIT TIM44"/>
    <property type="match status" value="1"/>
</dbReference>
<feature type="compositionally biased region" description="Basic and acidic residues" evidence="1">
    <location>
        <begin position="24"/>
        <end position="35"/>
    </location>
</feature>
<proteinExistence type="predicted"/>
<evidence type="ECO:0000256" key="2">
    <source>
        <dbReference type="SAM" id="Phobius"/>
    </source>
</evidence>
<feature type="region of interest" description="Disordered" evidence="1">
    <location>
        <begin position="310"/>
        <end position="333"/>
    </location>
</feature>
<evidence type="ECO:0000313" key="3">
    <source>
        <dbReference type="EMBL" id="QCK14822.1"/>
    </source>
</evidence>
<protein>
    <recommendedName>
        <fullName evidence="5">Tape measure protein</fullName>
    </recommendedName>
</protein>